<dbReference type="Gene3D" id="2.60.200.20">
    <property type="match status" value="1"/>
</dbReference>
<dbReference type="SUPFAM" id="SSF49879">
    <property type="entry name" value="SMAD/FHA domain"/>
    <property type="match status" value="1"/>
</dbReference>
<proteinExistence type="predicted"/>
<organism evidence="4 5">
    <name type="scientific">Nocardioides pinisoli</name>
    <dbReference type="NCBI Taxonomy" id="2950279"/>
    <lineage>
        <taxon>Bacteria</taxon>
        <taxon>Bacillati</taxon>
        <taxon>Actinomycetota</taxon>
        <taxon>Actinomycetes</taxon>
        <taxon>Propionibacteriales</taxon>
        <taxon>Nocardioidaceae</taxon>
        <taxon>Nocardioides</taxon>
    </lineage>
</organism>
<dbReference type="Proteomes" id="UP001204524">
    <property type="component" value="Unassembled WGS sequence"/>
</dbReference>
<keyword evidence="5" id="KW-1185">Reference proteome</keyword>
<accession>A0ABT1KZW4</accession>
<dbReference type="InterPro" id="IPR000253">
    <property type="entry name" value="FHA_dom"/>
</dbReference>
<name>A0ABT1KZW4_9ACTN</name>
<feature type="region of interest" description="Disordered" evidence="2">
    <location>
        <begin position="142"/>
        <end position="162"/>
    </location>
</feature>
<feature type="region of interest" description="Disordered" evidence="2">
    <location>
        <begin position="184"/>
        <end position="259"/>
    </location>
</feature>
<feature type="domain" description="FHA" evidence="3">
    <location>
        <begin position="283"/>
        <end position="348"/>
    </location>
</feature>
<evidence type="ECO:0000256" key="2">
    <source>
        <dbReference type="SAM" id="MobiDB-lite"/>
    </source>
</evidence>
<protein>
    <submittedName>
        <fullName evidence="4">FHA domain-containing protein</fullName>
    </submittedName>
</protein>
<dbReference type="Pfam" id="PF00498">
    <property type="entry name" value="FHA"/>
    <property type="match status" value="1"/>
</dbReference>
<keyword evidence="1" id="KW-0597">Phosphoprotein</keyword>
<dbReference type="RefSeq" id="WP_254182509.1">
    <property type="nucleotide sequence ID" value="NZ_JANARS010000007.1"/>
</dbReference>
<dbReference type="EMBL" id="JANARS010000007">
    <property type="protein sequence ID" value="MCP3423310.1"/>
    <property type="molecule type" value="Genomic_DNA"/>
</dbReference>
<evidence type="ECO:0000256" key="1">
    <source>
        <dbReference type="ARBA" id="ARBA00022553"/>
    </source>
</evidence>
<gene>
    <name evidence="4" type="ORF">NCI01_16025</name>
</gene>
<sequence>MSTEARFAPGDWYAVVGDRVTVLLPGSQRGRVATLWDLADSGAGADVLLDALLAGGLSTLDHFALVAHDDDATRLIVRGAPTATVSSTGGDEILTAAPGTTWAEQVLAGVSSVRVTLTGDGSADHRLTPGLARVSAVEFGTPSAPAAGGSAPDEPAAEAADVAEAPVGDEPVQDAVVEDPAVEDEPVAEAPAVESAPDEPAPATPAAPLQFGSPEDDPTPTGETPAVQDDWSDRDGQTQVGTPHPEFERPPIPGQEIGPDVVAQPVASLVFSTGDVVSVDRTVLVGRAPEARRFASHDQPHVVTVPSPHQEISSTHLEIRPGAGADHGSAVATDLGSTNGTVLAQPGLDAEELKPGIAVSLIPGAVLDLGDGVTIQVTNP</sequence>
<evidence type="ECO:0000313" key="4">
    <source>
        <dbReference type="EMBL" id="MCP3423310.1"/>
    </source>
</evidence>
<reference evidence="4 5" key="1">
    <citation type="submission" date="2022-06" db="EMBL/GenBank/DDBJ databases">
        <authorList>
            <person name="So Y."/>
        </authorList>
    </citation>
    <scope>NUCLEOTIDE SEQUENCE [LARGE SCALE GENOMIC DNA]</scope>
    <source>
        <strain evidence="4 5">STR3</strain>
    </source>
</reference>
<evidence type="ECO:0000259" key="3">
    <source>
        <dbReference type="PROSITE" id="PS50006"/>
    </source>
</evidence>
<evidence type="ECO:0000313" key="5">
    <source>
        <dbReference type="Proteomes" id="UP001204524"/>
    </source>
</evidence>
<dbReference type="PROSITE" id="PS50006">
    <property type="entry name" value="FHA_DOMAIN"/>
    <property type="match status" value="1"/>
</dbReference>
<comment type="caution">
    <text evidence="4">The sequence shown here is derived from an EMBL/GenBank/DDBJ whole genome shotgun (WGS) entry which is preliminary data.</text>
</comment>
<dbReference type="InterPro" id="IPR008984">
    <property type="entry name" value="SMAD_FHA_dom_sf"/>
</dbReference>